<feature type="domain" description="Reverse transcriptase RNase H-like" evidence="9">
    <location>
        <begin position="298"/>
        <end position="364"/>
    </location>
</feature>
<dbReference type="GO" id="GO:0003964">
    <property type="term" value="F:RNA-directed DNA polymerase activity"/>
    <property type="evidence" value="ECO:0007669"/>
    <property type="project" value="UniProtKB-KW"/>
</dbReference>
<keyword evidence="5" id="KW-0378">Hydrolase</keyword>
<reference evidence="10" key="1">
    <citation type="journal article" date="2022" name="Int. J. Mol. Sci.">
        <title>Draft Genome of Tanacetum Coccineum: Genomic Comparison of Closely Related Tanacetum-Family Plants.</title>
        <authorList>
            <person name="Yamashiro T."/>
            <person name="Shiraishi A."/>
            <person name="Nakayama K."/>
            <person name="Satake H."/>
        </authorList>
    </citation>
    <scope>NUCLEOTIDE SEQUENCE</scope>
</reference>
<comment type="caution">
    <text evidence="10">The sequence shown here is derived from an EMBL/GenBank/DDBJ whole genome shotgun (WGS) entry which is preliminary data.</text>
</comment>
<dbReference type="InterPro" id="IPR000477">
    <property type="entry name" value="RT_dom"/>
</dbReference>
<dbReference type="InterPro" id="IPR043502">
    <property type="entry name" value="DNA/RNA_pol_sf"/>
</dbReference>
<evidence type="ECO:0000256" key="7">
    <source>
        <dbReference type="SAM" id="MobiDB-lite"/>
    </source>
</evidence>
<evidence type="ECO:0000259" key="8">
    <source>
        <dbReference type="Pfam" id="PF00078"/>
    </source>
</evidence>
<evidence type="ECO:0000256" key="6">
    <source>
        <dbReference type="ARBA" id="ARBA00022918"/>
    </source>
</evidence>
<dbReference type="InterPro" id="IPR043128">
    <property type="entry name" value="Rev_trsase/Diguanyl_cyclase"/>
</dbReference>
<dbReference type="PANTHER" id="PTHR37984:SF5">
    <property type="entry name" value="PROTEIN NYNRIN-LIKE"/>
    <property type="match status" value="1"/>
</dbReference>
<gene>
    <name evidence="10" type="ORF">Tco_0653577</name>
</gene>
<dbReference type="Proteomes" id="UP001151760">
    <property type="component" value="Unassembled WGS sequence"/>
</dbReference>
<feature type="region of interest" description="Disordered" evidence="7">
    <location>
        <begin position="86"/>
        <end position="117"/>
    </location>
</feature>
<keyword evidence="1" id="KW-0808">Transferase</keyword>
<evidence type="ECO:0000256" key="4">
    <source>
        <dbReference type="ARBA" id="ARBA00022759"/>
    </source>
</evidence>
<dbReference type="Pfam" id="PF00078">
    <property type="entry name" value="RVT_1"/>
    <property type="match status" value="1"/>
</dbReference>
<dbReference type="PANTHER" id="PTHR37984">
    <property type="entry name" value="PROTEIN CBG26694"/>
    <property type="match status" value="1"/>
</dbReference>
<reference evidence="10" key="2">
    <citation type="submission" date="2022-01" db="EMBL/GenBank/DDBJ databases">
        <authorList>
            <person name="Yamashiro T."/>
            <person name="Shiraishi A."/>
            <person name="Satake H."/>
            <person name="Nakayama K."/>
        </authorList>
    </citation>
    <scope>NUCLEOTIDE SEQUENCE</scope>
</reference>
<feature type="compositionally biased region" description="Basic residues" evidence="7">
    <location>
        <begin position="87"/>
        <end position="111"/>
    </location>
</feature>
<protein>
    <submittedName>
        <fullName evidence="10">Reverse transcriptase domain-containing protein</fullName>
    </submittedName>
</protein>
<organism evidence="10 11">
    <name type="scientific">Tanacetum coccineum</name>
    <dbReference type="NCBI Taxonomy" id="301880"/>
    <lineage>
        <taxon>Eukaryota</taxon>
        <taxon>Viridiplantae</taxon>
        <taxon>Streptophyta</taxon>
        <taxon>Embryophyta</taxon>
        <taxon>Tracheophyta</taxon>
        <taxon>Spermatophyta</taxon>
        <taxon>Magnoliopsida</taxon>
        <taxon>eudicotyledons</taxon>
        <taxon>Gunneridae</taxon>
        <taxon>Pentapetalae</taxon>
        <taxon>asterids</taxon>
        <taxon>campanulids</taxon>
        <taxon>Asterales</taxon>
        <taxon>Asteraceae</taxon>
        <taxon>Asteroideae</taxon>
        <taxon>Anthemideae</taxon>
        <taxon>Anthemidinae</taxon>
        <taxon>Tanacetum</taxon>
    </lineage>
</organism>
<dbReference type="InterPro" id="IPR041373">
    <property type="entry name" value="RT_RNaseH"/>
</dbReference>
<evidence type="ECO:0000313" key="11">
    <source>
        <dbReference type="Proteomes" id="UP001151760"/>
    </source>
</evidence>
<evidence type="ECO:0000313" key="10">
    <source>
        <dbReference type="EMBL" id="GJS58793.1"/>
    </source>
</evidence>
<keyword evidence="2" id="KW-0548">Nucleotidyltransferase</keyword>
<dbReference type="EMBL" id="BQNB010009104">
    <property type="protein sequence ID" value="GJS58793.1"/>
    <property type="molecule type" value="Genomic_DNA"/>
</dbReference>
<evidence type="ECO:0000256" key="1">
    <source>
        <dbReference type="ARBA" id="ARBA00022679"/>
    </source>
</evidence>
<keyword evidence="11" id="KW-1185">Reference proteome</keyword>
<evidence type="ECO:0000256" key="5">
    <source>
        <dbReference type="ARBA" id="ARBA00022801"/>
    </source>
</evidence>
<proteinExistence type="predicted"/>
<keyword evidence="4" id="KW-0255">Endonuclease</keyword>
<evidence type="ECO:0000256" key="3">
    <source>
        <dbReference type="ARBA" id="ARBA00022722"/>
    </source>
</evidence>
<dbReference type="Gene3D" id="3.30.70.270">
    <property type="match status" value="2"/>
</dbReference>
<accession>A0ABQ4X178</accession>
<evidence type="ECO:0000256" key="2">
    <source>
        <dbReference type="ARBA" id="ARBA00022695"/>
    </source>
</evidence>
<keyword evidence="3" id="KW-0540">Nuclease</keyword>
<dbReference type="Pfam" id="PF17917">
    <property type="entry name" value="RT_RNaseH"/>
    <property type="match status" value="1"/>
</dbReference>
<feature type="domain" description="Reverse transcriptase" evidence="8">
    <location>
        <begin position="127"/>
        <end position="191"/>
    </location>
</feature>
<dbReference type="InterPro" id="IPR050951">
    <property type="entry name" value="Retrovirus_Pol_polyprotein"/>
</dbReference>
<dbReference type="SUPFAM" id="SSF56672">
    <property type="entry name" value="DNA/RNA polymerases"/>
    <property type="match status" value="1"/>
</dbReference>
<sequence>MISEPEVQPSASNRVVEERIKVAIHSEYPEQTIAIGFTLLEGGRKELCDLLRCTLDIFAWKPADMTGVPRHVAKHRLNVREGCPPVRQKKRRSKHRRNKAIHERGRKTCGSRHHEGSSLSQLAVKSDNAFQKQIGRNLEVYVDDLVIKSRTEQEIIRDIEETFKTLREINMKLNPKKCTFGVEEGMFLGYMVNTKGIKVCPDKVEAVLSLPSPKCLKDVQRLNGKLANLNRFLAKSAKKSLPFYKTLKKCTKKSDFQWTTNADTGIQNRERELKSNNGATHTNRTYGKGRTYCITCGGKRSRQEINYTPTEKVVLALVHASKRLKRYFQAYPIVIITDQPIKQVISKPEIAGRSQKWSIELGEYDIQYRPRVSIKGQILADFIVERPEDDSLAAPMEVEEDLLNRRHCS</sequence>
<evidence type="ECO:0000259" key="9">
    <source>
        <dbReference type="Pfam" id="PF17917"/>
    </source>
</evidence>
<keyword evidence="6 10" id="KW-0695">RNA-directed DNA polymerase</keyword>
<name>A0ABQ4X178_9ASTR</name>